<dbReference type="InterPro" id="IPR002880">
    <property type="entry name" value="Pyrv_Fd/Flavodoxin_OxRdtase_N"/>
</dbReference>
<dbReference type="SUPFAM" id="SSF52922">
    <property type="entry name" value="TK C-terminal domain-like"/>
    <property type="match status" value="1"/>
</dbReference>
<dbReference type="GO" id="GO:0006979">
    <property type="term" value="P:response to oxidative stress"/>
    <property type="evidence" value="ECO:0007669"/>
    <property type="project" value="TreeGrafter"/>
</dbReference>
<reference evidence="5" key="1">
    <citation type="submission" date="2020-01" db="EMBL/GenBank/DDBJ databases">
        <title>'Steroidobacter agaridevorans' sp. nov., agar-degrading bacteria isolated from rhizosphere soils.</title>
        <authorList>
            <person name="Ikenaga M."/>
            <person name="Kataoka M."/>
            <person name="Murouchi A."/>
            <person name="Katsuragi S."/>
            <person name="Sakai M."/>
        </authorList>
    </citation>
    <scope>NUCLEOTIDE SEQUENCE [LARGE SCALE GENOMIC DNA]</scope>
    <source>
        <strain evidence="5">YU21-B</strain>
    </source>
</reference>
<dbReference type="Gene3D" id="3.40.920.10">
    <property type="entry name" value="Pyruvate-ferredoxin oxidoreductase, PFOR, domain III"/>
    <property type="match status" value="1"/>
</dbReference>
<dbReference type="CDD" id="cd07034">
    <property type="entry name" value="TPP_PYR_PFOR_IOR-alpha_like"/>
    <property type="match status" value="1"/>
</dbReference>
<dbReference type="InterPro" id="IPR019752">
    <property type="entry name" value="Pyrv/ketoisovalerate_OxRed_cat"/>
</dbReference>
<dbReference type="Gene3D" id="3.40.50.970">
    <property type="match status" value="1"/>
</dbReference>
<dbReference type="SUPFAM" id="SSF53323">
    <property type="entry name" value="Pyruvate-ferredoxin oxidoreductase, PFOR, domain III"/>
    <property type="match status" value="1"/>
</dbReference>
<protein>
    <submittedName>
        <fullName evidence="4">Ferredoxin oxidoreductase</fullName>
    </submittedName>
</protein>
<dbReference type="RefSeq" id="WP_161810397.1">
    <property type="nucleotide sequence ID" value="NZ_BLJN01000001.1"/>
</dbReference>
<dbReference type="EMBL" id="BLJN01000001">
    <property type="protein sequence ID" value="GFE78504.1"/>
    <property type="molecule type" value="Genomic_DNA"/>
</dbReference>
<dbReference type="PANTHER" id="PTHR32154">
    <property type="entry name" value="PYRUVATE-FLAVODOXIN OXIDOREDUCTASE-RELATED"/>
    <property type="match status" value="1"/>
</dbReference>
<dbReference type="NCBIfam" id="TIGR03710">
    <property type="entry name" value="OAFO_sf"/>
    <property type="match status" value="1"/>
</dbReference>
<organism evidence="4 5">
    <name type="scientific">Steroidobacter agaridevorans</name>
    <dbReference type="NCBI Taxonomy" id="2695856"/>
    <lineage>
        <taxon>Bacteria</taxon>
        <taxon>Pseudomonadati</taxon>
        <taxon>Pseudomonadota</taxon>
        <taxon>Gammaproteobacteria</taxon>
        <taxon>Steroidobacterales</taxon>
        <taxon>Steroidobacteraceae</taxon>
        <taxon>Steroidobacter</taxon>
    </lineage>
</organism>
<dbReference type="InterPro" id="IPR022367">
    <property type="entry name" value="2-oxoacid/accept_OxRdtase_asu"/>
</dbReference>
<evidence type="ECO:0000259" key="2">
    <source>
        <dbReference type="Pfam" id="PF01558"/>
    </source>
</evidence>
<evidence type="ECO:0000313" key="4">
    <source>
        <dbReference type="EMBL" id="GFE78504.1"/>
    </source>
</evidence>
<feature type="domain" description="Pyruvate/ketoisovalerate oxidoreductase catalytic" evidence="2">
    <location>
        <begin position="25"/>
        <end position="191"/>
    </location>
</feature>
<sequence>MQHAASPDSPDRINDFVIKLANVNGTGSASANTLLMKSMFRMGIPVMGKNYFPSNIQGLPTWYEIRISRDGYVARSGRIDFMVAMNAETYAKDVKEVSPGGYLLYDSTWPRPALLKRDDITIFGVPLARICNETFQGVRSRILLKNIVYAGVLGALLDIELDVMRSLLGESYANKKSLLDSNVKALELGYNYAKEHFPCPLPLRVTRMDKTANHIMIDGNTAAALGCMYAGATVGAWYPITPSTSLMDGFKSFCQKWRIDPETGKRNYVIVQCEDELAAIGTVIGAAWNGARAFTPTSGPGISLMNEFIGLAYYAEVPAVIFDIQRVGPSTGMPTRTQQCDLMIAAYASHGDTRHVLLFPNSPEECFYMAVHAFDLAERLQTPVFVMSDLDIGMNDWMCPDLKWDDAYAPDRGKVLTTEQLEQIDKFYRYFDKDGDAIPYRTLPGTHPKGAYFTRGSGHTQYGGYTEDSTEYQIVLDRLKRKFDTAKTLVPKAVLDSRGPTSLGLLSIGSCDGAVREALDLLRRRGVQIDYLRVRAFPFGQEVEDFLASHSQVFVVEQNRDAQLRSLLTLETAVEKAKLHSILHYSGLPMSSSVIVDGVLASIPEKRLAVGS</sequence>
<dbReference type="SUPFAM" id="SSF52518">
    <property type="entry name" value="Thiamin diphosphate-binding fold (THDP-binding)"/>
    <property type="match status" value="1"/>
</dbReference>
<dbReference type="Pfam" id="PF01558">
    <property type="entry name" value="POR"/>
    <property type="match status" value="1"/>
</dbReference>
<dbReference type="AlphaFoldDB" id="A0A829Y5L6"/>
<dbReference type="InterPro" id="IPR050722">
    <property type="entry name" value="Pyruvate:ferred/Flavod_OxRd"/>
</dbReference>
<dbReference type="GO" id="GO:0016903">
    <property type="term" value="F:oxidoreductase activity, acting on the aldehyde or oxo group of donors"/>
    <property type="evidence" value="ECO:0007669"/>
    <property type="project" value="InterPro"/>
</dbReference>
<dbReference type="InterPro" id="IPR009014">
    <property type="entry name" value="Transketo_C/PFOR_II"/>
</dbReference>
<feature type="domain" description="Pyruvate flavodoxin/ferredoxin oxidoreductase pyrimidine binding" evidence="3">
    <location>
        <begin position="226"/>
        <end position="390"/>
    </location>
</feature>
<keyword evidence="5" id="KW-1185">Reference proteome</keyword>
<keyword evidence="1" id="KW-0560">Oxidoreductase</keyword>
<dbReference type="PANTHER" id="PTHR32154:SF29">
    <property type="entry name" value="BLR6743 PROTEIN"/>
    <property type="match status" value="1"/>
</dbReference>
<evidence type="ECO:0000259" key="3">
    <source>
        <dbReference type="Pfam" id="PF01855"/>
    </source>
</evidence>
<gene>
    <name evidence="4" type="ORF">GCM10011487_05040</name>
</gene>
<evidence type="ECO:0000313" key="5">
    <source>
        <dbReference type="Proteomes" id="UP000445000"/>
    </source>
</evidence>
<dbReference type="Pfam" id="PF01855">
    <property type="entry name" value="POR_N"/>
    <property type="match status" value="1"/>
</dbReference>
<dbReference type="Gene3D" id="3.40.50.920">
    <property type="match status" value="1"/>
</dbReference>
<comment type="caution">
    <text evidence="4">The sequence shown here is derived from an EMBL/GenBank/DDBJ whole genome shotgun (WGS) entry which is preliminary data.</text>
</comment>
<dbReference type="InterPro" id="IPR002869">
    <property type="entry name" value="Pyrv_flavodox_OxRed_cen"/>
</dbReference>
<dbReference type="Proteomes" id="UP000445000">
    <property type="component" value="Unassembled WGS sequence"/>
</dbReference>
<name>A0A829Y5L6_9GAMM</name>
<accession>A0A829Y5L6</accession>
<evidence type="ECO:0000256" key="1">
    <source>
        <dbReference type="ARBA" id="ARBA00023002"/>
    </source>
</evidence>
<dbReference type="InterPro" id="IPR029061">
    <property type="entry name" value="THDP-binding"/>
</dbReference>
<proteinExistence type="predicted"/>
<dbReference type="FunFam" id="3.40.50.970:FF:000022">
    <property type="entry name" value="2-oxoglutarate ferredoxin oxidoreductase alpha subunit"/>
    <property type="match status" value="1"/>
</dbReference>